<feature type="domain" description="GGDEF" evidence="6">
    <location>
        <begin position="175"/>
        <end position="306"/>
    </location>
</feature>
<evidence type="ECO:0000256" key="3">
    <source>
        <dbReference type="ARBA" id="ARBA00034247"/>
    </source>
</evidence>
<organism evidence="7 8">
    <name type="scientific">Paraglaciecola mesophila</name>
    <dbReference type="NCBI Taxonomy" id="197222"/>
    <lineage>
        <taxon>Bacteria</taxon>
        <taxon>Pseudomonadati</taxon>
        <taxon>Pseudomonadota</taxon>
        <taxon>Gammaproteobacteria</taxon>
        <taxon>Alteromonadales</taxon>
        <taxon>Alteromonadaceae</taxon>
        <taxon>Paraglaciecola</taxon>
    </lineage>
</organism>
<evidence type="ECO:0000259" key="5">
    <source>
        <dbReference type="PROSITE" id="PS50110"/>
    </source>
</evidence>
<dbReference type="Pfam" id="PF00072">
    <property type="entry name" value="Response_reg"/>
    <property type="match status" value="1"/>
</dbReference>
<keyword evidence="8" id="KW-1185">Reference proteome</keyword>
<dbReference type="PANTHER" id="PTHR45138">
    <property type="entry name" value="REGULATORY COMPONENTS OF SENSORY TRANSDUCTION SYSTEM"/>
    <property type="match status" value="1"/>
</dbReference>
<dbReference type="NCBIfam" id="TIGR00254">
    <property type="entry name" value="GGDEF"/>
    <property type="match status" value="1"/>
</dbReference>
<dbReference type="InterPro" id="IPR000160">
    <property type="entry name" value="GGDEF_dom"/>
</dbReference>
<dbReference type="GO" id="GO:0043709">
    <property type="term" value="P:cell adhesion involved in single-species biofilm formation"/>
    <property type="evidence" value="ECO:0007669"/>
    <property type="project" value="TreeGrafter"/>
</dbReference>
<evidence type="ECO:0000259" key="6">
    <source>
        <dbReference type="PROSITE" id="PS50887"/>
    </source>
</evidence>
<evidence type="ECO:0000256" key="1">
    <source>
        <dbReference type="ARBA" id="ARBA00001946"/>
    </source>
</evidence>
<keyword evidence="4" id="KW-0597">Phosphoprotein</keyword>
<accession>A0A857JF09</accession>
<dbReference type="Gene3D" id="3.30.70.270">
    <property type="match status" value="1"/>
</dbReference>
<sequence>MNLATDTLAKVSLENARILVVDDQPINIQVINQILGSSFQLRFAKSGQEALDICLSDPPDLILMDVIMPDLDGLTTCKIIKNTPNISDIPVVFITSLQKAEEENACWQAGGIDYMTKPVNPLPLTNRVNAHLTQKFQADLLKKLAYLDGLTGVYNRRYLDDYLARQTSQAKRTNHAISLLMIDIDYFKQFNDEYGHLVADDQLKLTAYTIKESLHRPTDIVARYGGEEFICVLPDTGAEGAKHVAELILNNIRALEIPHKLSPHKYLTVSVGTATIEAKQNYNIELTALADKNLYKAKHTGRNKAI</sequence>
<dbReference type="SUPFAM" id="SSF52172">
    <property type="entry name" value="CheY-like"/>
    <property type="match status" value="1"/>
</dbReference>
<dbReference type="InterPro" id="IPR011006">
    <property type="entry name" value="CheY-like_superfamily"/>
</dbReference>
<dbReference type="SMART" id="SM00448">
    <property type="entry name" value="REC"/>
    <property type="match status" value="1"/>
</dbReference>
<dbReference type="InterPro" id="IPR001789">
    <property type="entry name" value="Sig_transdc_resp-reg_receiver"/>
</dbReference>
<dbReference type="PANTHER" id="PTHR45138:SF9">
    <property type="entry name" value="DIGUANYLATE CYCLASE DGCM-RELATED"/>
    <property type="match status" value="1"/>
</dbReference>
<dbReference type="AlphaFoldDB" id="A0A857JF09"/>
<dbReference type="InterPro" id="IPR043128">
    <property type="entry name" value="Rev_trsase/Diguanyl_cyclase"/>
</dbReference>
<evidence type="ECO:0000256" key="4">
    <source>
        <dbReference type="PROSITE-ProRule" id="PRU00169"/>
    </source>
</evidence>
<name>A0A857JF09_9ALTE</name>
<dbReference type="Pfam" id="PF00990">
    <property type="entry name" value="GGDEF"/>
    <property type="match status" value="1"/>
</dbReference>
<evidence type="ECO:0000313" key="7">
    <source>
        <dbReference type="EMBL" id="QHJ10266.1"/>
    </source>
</evidence>
<dbReference type="KEGG" id="pmes:FX988_00478"/>
<reference evidence="7 8" key="1">
    <citation type="submission" date="2019-12" db="EMBL/GenBank/DDBJ databases">
        <title>Genome sequencing and assembly of endphytes of Porphyra tenera.</title>
        <authorList>
            <person name="Park J.M."/>
            <person name="Shin R."/>
            <person name="Jo S.H."/>
        </authorList>
    </citation>
    <scope>NUCLEOTIDE SEQUENCE [LARGE SCALE GENOMIC DNA]</scope>
    <source>
        <strain evidence="7 8">GPM4</strain>
    </source>
</reference>
<dbReference type="RefSeq" id="WP_160178168.1">
    <property type="nucleotide sequence ID" value="NZ_CP047656.1"/>
</dbReference>
<feature type="modified residue" description="4-aspartylphosphate" evidence="4">
    <location>
        <position position="65"/>
    </location>
</feature>
<comment type="catalytic activity">
    <reaction evidence="3">
        <text>2 GTP = 3',3'-c-di-GMP + 2 diphosphate</text>
        <dbReference type="Rhea" id="RHEA:24898"/>
        <dbReference type="ChEBI" id="CHEBI:33019"/>
        <dbReference type="ChEBI" id="CHEBI:37565"/>
        <dbReference type="ChEBI" id="CHEBI:58805"/>
        <dbReference type="EC" id="2.7.7.65"/>
    </reaction>
</comment>
<dbReference type="Proteomes" id="UP000464524">
    <property type="component" value="Chromosome"/>
</dbReference>
<feature type="domain" description="Response regulatory" evidence="5">
    <location>
        <begin position="17"/>
        <end position="132"/>
    </location>
</feature>
<dbReference type="EMBL" id="CP047656">
    <property type="protein sequence ID" value="QHJ10266.1"/>
    <property type="molecule type" value="Genomic_DNA"/>
</dbReference>
<dbReference type="SUPFAM" id="SSF55073">
    <property type="entry name" value="Nucleotide cyclase"/>
    <property type="match status" value="1"/>
</dbReference>
<dbReference type="GO" id="GO:1902201">
    <property type="term" value="P:negative regulation of bacterial-type flagellum-dependent cell motility"/>
    <property type="evidence" value="ECO:0007669"/>
    <property type="project" value="TreeGrafter"/>
</dbReference>
<dbReference type="EC" id="2.7.7.65" evidence="2"/>
<dbReference type="Gene3D" id="3.40.50.2300">
    <property type="match status" value="1"/>
</dbReference>
<protein>
    <recommendedName>
        <fullName evidence="2">diguanylate cyclase</fullName>
        <ecNumber evidence="2">2.7.7.65</ecNumber>
    </recommendedName>
</protein>
<dbReference type="InterPro" id="IPR050469">
    <property type="entry name" value="Diguanylate_Cyclase"/>
</dbReference>
<proteinExistence type="predicted"/>
<dbReference type="InterPro" id="IPR029787">
    <property type="entry name" value="Nucleotide_cyclase"/>
</dbReference>
<dbReference type="OrthoDB" id="9812260at2"/>
<dbReference type="PROSITE" id="PS50887">
    <property type="entry name" value="GGDEF"/>
    <property type="match status" value="1"/>
</dbReference>
<gene>
    <name evidence="7" type="ORF">FX988_00478</name>
</gene>
<dbReference type="GO" id="GO:0000160">
    <property type="term" value="P:phosphorelay signal transduction system"/>
    <property type="evidence" value="ECO:0007669"/>
    <property type="project" value="InterPro"/>
</dbReference>
<dbReference type="CDD" id="cd01949">
    <property type="entry name" value="GGDEF"/>
    <property type="match status" value="1"/>
</dbReference>
<dbReference type="GO" id="GO:0005886">
    <property type="term" value="C:plasma membrane"/>
    <property type="evidence" value="ECO:0007669"/>
    <property type="project" value="TreeGrafter"/>
</dbReference>
<dbReference type="PROSITE" id="PS50110">
    <property type="entry name" value="RESPONSE_REGULATORY"/>
    <property type="match status" value="1"/>
</dbReference>
<dbReference type="GO" id="GO:0052621">
    <property type="term" value="F:diguanylate cyclase activity"/>
    <property type="evidence" value="ECO:0007669"/>
    <property type="project" value="UniProtKB-EC"/>
</dbReference>
<comment type="cofactor">
    <cofactor evidence="1">
        <name>Mg(2+)</name>
        <dbReference type="ChEBI" id="CHEBI:18420"/>
    </cofactor>
</comment>
<dbReference type="FunFam" id="3.30.70.270:FF:000001">
    <property type="entry name" value="Diguanylate cyclase domain protein"/>
    <property type="match status" value="1"/>
</dbReference>
<evidence type="ECO:0000313" key="8">
    <source>
        <dbReference type="Proteomes" id="UP000464524"/>
    </source>
</evidence>
<evidence type="ECO:0000256" key="2">
    <source>
        <dbReference type="ARBA" id="ARBA00012528"/>
    </source>
</evidence>
<dbReference type="SMART" id="SM00267">
    <property type="entry name" value="GGDEF"/>
    <property type="match status" value="1"/>
</dbReference>